<dbReference type="OrthoDB" id="1902964at2"/>
<keyword evidence="1" id="KW-0472">Membrane</keyword>
<accession>A0A1S8T503</accession>
<feature type="transmembrane region" description="Helical" evidence="1">
    <location>
        <begin position="12"/>
        <end position="30"/>
    </location>
</feature>
<name>A0A1S8T503_9CLOT</name>
<dbReference type="AlphaFoldDB" id="A0A1S8T503"/>
<evidence type="ECO:0000313" key="2">
    <source>
        <dbReference type="EMBL" id="OOM72729.1"/>
    </source>
</evidence>
<evidence type="ECO:0000313" key="3">
    <source>
        <dbReference type="Proteomes" id="UP000190890"/>
    </source>
</evidence>
<reference evidence="2 3" key="1">
    <citation type="submission" date="2016-05" db="EMBL/GenBank/DDBJ databases">
        <title>Microbial solvent formation.</title>
        <authorList>
            <person name="Poehlein A."/>
            <person name="Montoya Solano J.D."/>
            <person name="Flitsch S."/>
            <person name="Krabben P."/>
            <person name="Duerre P."/>
            <person name="Daniel R."/>
        </authorList>
    </citation>
    <scope>NUCLEOTIDE SEQUENCE [LARGE SCALE GENOMIC DNA]</scope>
    <source>
        <strain evidence="2 3">DSM 2619</strain>
    </source>
</reference>
<evidence type="ECO:0000256" key="1">
    <source>
        <dbReference type="SAM" id="Phobius"/>
    </source>
</evidence>
<comment type="caution">
    <text evidence="2">The sequence shown here is derived from an EMBL/GenBank/DDBJ whole genome shotgun (WGS) entry which is preliminary data.</text>
</comment>
<dbReference type="Proteomes" id="UP000190890">
    <property type="component" value="Unassembled WGS sequence"/>
</dbReference>
<sequence>MINRIEKKFKLRVVISISSIVIISFITLIGCNSKKLSNEHTENKEIVAEETLEDNKEINSEGVPESDVVISEKMSNNKDNKEIATAIIKKQNDSVKAIKKDDKSMNETKSSDVKYNFMEYIQLLGLSKEKLISTLNENHNSIEEGGLEFKEAGIRVWFDQKNNKQVEQILIMRNDIALNGVKVGDKISRFKEAFGNSVSDKNGDAHFKYKDIFLSVNYDTNTEKTYGVYILKNDF</sequence>
<keyword evidence="1" id="KW-1133">Transmembrane helix</keyword>
<organism evidence="2 3">
    <name type="scientific">Clostridium puniceum</name>
    <dbReference type="NCBI Taxonomy" id="29367"/>
    <lineage>
        <taxon>Bacteria</taxon>
        <taxon>Bacillati</taxon>
        <taxon>Bacillota</taxon>
        <taxon>Clostridia</taxon>
        <taxon>Eubacteriales</taxon>
        <taxon>Clostridiaceae</taxon>
        <taxon>Clostridium</taxon>
    </lineage>
</organism>
<protein>
    <recommendedName>
        <fullName evidence="4">Lipoprotein</fullName>
    </recommendedName>
</protein>
<dbReference type="EMBL" id="LZZM01000220">
    <property type="protein sequence ID" value="OOM72729.1"/>
    <property type="molecule type" value="Genomic_DNA"/>
</dbReference>
<keyword evidence="3" id="KW-1185">Reference proteome</keyword>
<evidence type="ECO:0008006" key="4">
    <source>
        <dbReference type="Google" id="ProtNLM"/>
    </source>
</evidence>
<dbReference type="RefSeq" id="WP_077849565.1">
    <property type="nucleotide sequence ID" value="NZ_LZZM01000220.1"/>
</dbReference>
<gene>
    <name evidence="2" type="ORF">CLPUN_46440</name>
</gene>
<dbReference type="STRING" id="29367.CLPUN_46440"/>
<proteinExistence type="predicted"/>
<keyword evidence="1" id="KW-0812">Transmembrane</keyword>
<dbReference type="PROSITE" id="PS51257">
    <property type="entry name" value="PROKAR_LIPOPROTEIN"/>
    <property type="match status" value="1"/>
</dbReference>